<comment type="caution">
    <text evidence="2">The sequence shown here is derived from an EMBL/GenBank/DDBJ whole genome shotgun (WGS) entry which is preliminary data.</text>
</comment>
<keyword evidence="1" id="KW-0732">Signal</keyword>
<protein>
    <submittedName>
        <fullName evidence="2">Uncharacterized protein</fullName>
    </submittedName>
</protein>
<proteinExistence type="predicted"/>
<evidence type="ECO:0000256" key="1">
    <source>
        <dbReference type="SAM" id="SignalP"/>
    </source>
</evidence>
<accession>A0A9P5SIR0</accession>
<dbReference type="Proteomes" id="UP000696485">
    <property type="component" value="Unassembled WGS sequence"/>
</dbReference>
<feature type="signal peptide" evidence="1">
    <location>
        <begin position="1"/>
        <end position="22"/>
    </location>
</feature>
<dbReference type="EMBL" id="JAAAUY010000380">
    <property type="protein sequence ID" value="KAF9330652.1"/>
    <property type="molecule type" value="Genomic_DNA"/>
</dbReference>
<name>A0A9P5SIR0_9FUNG</name>
<reference evidence="2" key="1">
    <citation type="journal article" date="2020" name="Fungal Divers.">
        <title>Resolving the Mortierellaceae phylogeny through synthesis of multi-gene phylogenetics and phylogenomics.</title>
        <authorList>
            <person name="Vandepol N."/>
            <person name="Liber J."/>
            <person name="Desiro A."/>
            <person name="Na H."/>
            <person name="Kennedy M."/>
            <person name="Barry K."/>
            <person name="Grigoriev I.V."/>
            <person name="Miller A.N."/>
            <person name="O'Donnell K."/>
            <person name="Stajich J.E."/>
            <person name="Bonito G."/>
        </authorList>
    </citation>
    <scope>NUCLEOTIDE SEQUENCE</scope>
    <source>
        <strain evidence="2">NVP1</strain>
    </source>
</reference>
<evidence type="ECO:0000313" key="3">
    <source>
        <dbReference type="Proteomes" id="UP000696485"/>
    </source>
</evidence>
<organism evidence="2 3">
    <name type="scientific">Podila minutissima</name>
    <dbReference type="NCBI Taxonomy" id="64525"/>
    <lineage>
        <taxon>Eukaryota</taxon>
        <taxon>Fungi</taxon>
        <taxon>Fungi incertae sedis</taxon>
        <taxon>Mucoromycota</taxon>
        <taxon>Mortierellomycotina</taxon>
        <taxon>Mortierellomycetes</taxon>
        <taxon>Mortierellales</taxon>
        <taxon>Mortierellaceae</taxon>
        <taxon>Podila</taxon>
    </lineage>
</organism>
<evidence type="ECO:0000313" key="2">
    <source>
        <dbReference type="EMBL" id="KAF9330652.1"/>
    </source>
</evidence>
<gene>
    <name evidence="2" type="ORF">BG006_006404</name>
</gene>
<keyword evidence="3" id="KW-1185">Reference proteome</keyword>
<sequence length="239" mass="25582">MRIATFAPAIFALGLFAATTQALPTPAQNTAVDLLKRGGKSAVDAVVDVFVKANVKVHADIAAHIHADACLDVNLDLDVEADVLGGIVTADTSAELRLSVRTEIDAWIKSRVDLHLNALVSPARIDAHVRTVVLDLCHVLNIDACIHKNAHQIVAAVIAKIELDVKEVYIKVKADIDAHIRLRVNAAIHKLCLHLGIVEAKVSAKLHIASNINAKIEVLVKVCAKIWAKVVAKVHAGVL</sequence>
<feature type="chain" id="PRO_5040172498" evidence="1">
    <location>
        <begin position="23"/>
        <end position="239"/>
    </location>
</feature>
<dbReference type="AlphaFoldDB" id="A0A9P5SIR0"/>